<keyword evidence="3" id="KW-0963">Cytoplasm</keyword>
<dbReference type="RefSeq" id="WP_045360159.1">
    <property type="nucleotide sequence ID" value="NZ_BBPA01000053.1"/>
</dbReference>
<dbReference type="EMBL" id="BBPA01000053">
    <property type="protein sequence ID" value="GAL94190.1"/>
    <property type="molecule type" value="Genomic_DNA"/>
</dbReference>
<name>A0A0A1VWR9_MICAE</name>
<gene>
    <name evidence="3" type="primary">ureD</name>
    <name evidence="4" type="ORF">N44_02770</name>
</gene>
<evidence type="ECO:0000256" key="2">
    <source>
        <dbReference type="ARBA" id="ARBA00023186"/>
    </source>
</evidence>
<comment type="caution">
    <text evidence="4">The sequence shown here is derived from an EMBL/GenBank/DDBJ whole genome shotgun (WGS) entry which is preliminary data.</text>
</comment>
<evidence type="ECO:0000313" key="5">
    <source>
        <dbReference type="Proteomes" id="UP000030321"/>
    </source>
</evidence>
<comment type="function">
    <text evidence="3">Required for maturation of urease via the functional incorporation of the urease nickel metallocenter.</text>
</comment>
<sequence length="270" mass="30524">MWQGNLELIYTQKNLATEINHVYATAPLKVQRPFYPEGKNLCHTVILHTAGGIVGGDVLRQKIHLQAATNALITTASAGKVYQSNGQMSQQLIEIKIDDNAGLEWLPQETIIFNGAVFRQHLRVDLGENSSWLGWEITRFGRSARGEKFLAGEWHSNWEIWRSGQPLWLDRSCLLGGKMIEGFSGLNDSALIGTLVYIGQPVGRNLIEKVRDFSLEGEMGVTSTLGDGLLCRYRGNSSGEVRQWFQQVWQILRREMSDREAIIPRVWLSW</sequence>
<dbReference type="Pfam" id="PF01774">
    <property type="entry name" value="UreD"/>
    <property type="match status" value="1"/>
</dbReference>
<organism evidence="4 5">
    <name type="scientific">Microcystis aeruginosa NIES-44</name>
    <dbReference type="NCBI Taxonomy" id="449439"/>
    <lineage>
        <taxon>Bacteria</taxon>
        <taxon>Bacillati</taxon>
        <taxon>Cyanobacteriota</taxon>
        <taxon>Cyanophyceae</taxon>
        <taxon>Oscillatoriophycideae</taxon>
        <taxon>Chroococcales</taxon>
        <taxon>Microcystaceae</taxon>
        <taxon>Microcystis</taxon>
    </lineage>
</organism>
<proteinExistence type="inferred from homology"/>
<dbReference type="HAMAP" id="MF_01384">
    <property type="entry name" value="UreD"/>
    <property type="match status" value="1"/>
</dbReference>
<comment type="similarity">
    <text evidence="1 3">Belongs to the UreD family.</text>
</comment>
<keyword evidence="3" id="KW-0996">Nickel insertion</keyword>
<dbReference type="GO" id="GO:0016151">
    <property type="term" value="F:nickel cation binding"/>
    <property type="evidence" value="ECO:0007669"/>
    <property type="project" value="UniProtKB-UniRule"/>
</dbReference>
<evidence type="ECO:0000313" key="4">
    <source>
        <dbReference type="EMBL" id="GAL94190.1"/>
    </source>
</evidence>
<accession>A0A0A1VWR9</accession>
<reference evidence="5" key="1">
    <citation type="journal article" date="2015" name="Genome">
        <title>Whole Genome Sequence of the Non-Microcystin-Producing Microcystis aeruginosa Strain NIES-44.</title>
        <authorList>
            <person name="Okano K."/>
            <person name="Miyata N."/>
            <person name="Ozaki Y."/>
        </authorList>
    </citation>
    <scope>NUCLEOTIDE SEQUENCE [LARGE SCALE GENOMIC DNA]</scope>
    <source>
        <strain evidence="5">NIES-44</strain>
    </source>
</reference>
<protein>
    <recommendedName>
        <fullName evidence="3">Urease accessory protein UreD</fullName>
    </recommendedName>
</protein>
<dbReference type="Proteomes" id="UP000030321">
    <property type="component" value="Unassembled WGS sequence"/>
</dbReference>
<dbReference type="InterPro" id="IPR002669">
    <property type="entry name" value="UreD"/>
</dbReference>
<keyword evidence="2 3" id="KW-0143">Chaperone</keyword>
<evidence type="ECO:0000256" key="1">
    <source>
        <dbReference type="ARBA" id="ARBA00007177"/>
    </source>
</evidence>
<dbReference type="PANTHER" id="PTHR33643:SF1">
    <property type="entry name" value="UREASE ACCESSORY PROTEIN D"/>
    <property type="match status" value="1"/>
</dbReference>
<dbReference type="AlphaFoldDB" id="A0A0A1VWR9"/>
<dbReference type="GO" id="GO:0005737">
    <property type="term" value="C:cytoplasm"/>
    <property type="evidence" value="ECO:0007669"/>
    <property type="project" value="UniProtKB-SubCell"/>
</dbReference>
<dbReference type="PANTHER" id="PTHR33643">
    <property type="entry name" value="UREASE ACCESSORY PROTEIN D"/>
    <property type="match status" value="1"/>
</dbReference>
<comment type="subcellular location">
    <subcellularLocation>
        <location evidence="3">Cytoplasm</location>
    </subcellularLocation>
</comment>
<comment type="subunit">
    <text evidence="3">UreD, UreF and UreG form a complex that acts as a GTP-hydrolysis-dependent molecular chaperone, activating the urease apoprotein by helping to assemble the nickel containing metallocenter of UreC. The UreE protein probably delivers the nickel.</text>
</comment>
<evidence type="ECO:0000256" key="3">
    <source>
        <dbReference type="HAMAP-Rule" id="MF_01384"/>
    </source>
</evidence>